<dbReference type="GeneID" id="26735732"/>
<organism evidence="9 10">
    <name type="scientific">Methanobrevibacter millerae</name>
    <dbReference type="NCBI Taxonomy" id="230361"/>
    <lineage>
        <taxon>Archaea</taxon>
        <taxon>Methanobacteriati</taxon>
        <taxon>Methanobacteriota</taxon>
        <taxon>Methanomada group</taxon>
        <taxon>Methanobacteria</taxon>
        <taxon>Methanobacteriales</taxon>
        <taxon>Methanobacteriaceae</taxon>
        <taxon>Methanobrevibacter</taxon>
    </lineage>
</organism>
<dbReference type="EMBL" id="CP011266">
    <property type="protein sequence ID" value="ALT68550.1"/>
    <property type="molecule type" value="Genomic_DNA"/>
</dbReference>
<evidence type="ECO:0000256" key="1">
    <source>
        <dbReference type="ARBA" id="ARBA00004651"/>
    </source>
</evidence>
<evidence type="ECO:0000256" key="2">
    <source>
        <dbReference type="ARBA" id="ARBA00022448"/>
    </source>
</evidence>
<name>A0A0U3DKM9_9EURY</name>
<dbReference type="AlphaFoldDB" id="A0A0U3DKM9"/>
<dbReference type="Proteomes" id="UP000067738">
    <property type="component" value="Chromosome"/>
</dbReference>
<evidence type="ECO:0000256" key="5">
    <source>
        <dbReference type="ARBA" id="ARBA00022989"/>
    </source>
</evidence>
<dbReference type="PATRIC" id="fig|230361.4.peg.783"/>
<protein>
    <submittedName>
        <fullName evidence="9">Amino acid/peptide transporter</fullName>
    </submittedName>
</protein>
<evidence type="ECO:0000256" key="6">
    <source>
        <dbReference type="ARBA" id="ARBA00023136"/>
    </source>
</evidence>
<feature type="transmembrane region" description="Helical" evidence="7">
    <location>
        <begin position="461"/>
        <end position="479"/>
    </location>
</feature>
<dbReference type="KEGG" id="mmil:sm9_0759"/>
<evidence type="ECO:0000256" key="4">
    <source>
        <dbReference type="ARBA" id="ARBA00022692"/>
    </source>
</evidence>
<feature type="transmembrane region" description="Helical" evidence="7">
    <location>
        <begin position="117"/>
        <end position="135"/>
    </location>
</feature>
<feature type="domain" description="Major facilitator superfamily (MFS) profile" evidence="8">
    <location>
        <begin position="11"/>
        <end position="484"/>
    </location>
</feature>
<keyword evidence="5 7" id="KW-1133">Transmembrane helix</keyword>
<evidence type="ECO:0000256" key="3">
    <source>
        <dbReference type="ARBA" id="ARBA00022475"/>
    </source>
</evidence>
<comment type="subcellular location">
    <subcellularLocation>
        <location evidence="1">Cell membrane</location>
        <topology evidence="1">Multi-pass membrane protein</topology>
    </subcellularLocation>
</comment>
<dbReference type="InterPro" id="IPR000109">
    <property type="entry name" value="POT_fam"/>
</dbReference>
<keyword evidence="10" id="KW-1185">Reference proteome</keyword>
<keyword evidence="3" id="KW-1003">Cell membrane</keyword>
<feature type="transmembrane region" description="Helical" evidence="7">
    <location>
        <begin position="52"/>
        <end position="69"/>
    </location>
</feature>
<evidence type="ECO:0000313" key="9">
    <source>
        <dbReference type="EMBL" id="ALT68550.1"/>
    </source>
</evidence>
<feature type="transmembrane region" description="Helical" evidence="7">
    <location>
        <begin position="384"/>
        <end position="407"/>
    </location>
</feature>
<dbReference type="InterPro" id="IPR020846">
    <property type="entry name" value="MFS_dom"/>
</dbReference>
<reference evidence="9 10" key="1">
    <citation type="submission" date="2015-04" db="EMBL/GenBank/DDBJ databases">
        <title>The complete genome sequence of the rumen methanogen Methanobrevibacter millerae SM9.</title>
        <authorList>
            <person name="Leahy S.C."/>
            <person name="Kelly W.J."/>
            <person name="Pacheco D.M."/>
            <person name="Li D."/>
            <person name="Altermann E."/>
            <person name="Attwood G.T."/>
        </authorList>
    </citation>
    <scope>NUCLEOTIDE SEQUENCE [LARGE SCALE GENOMIC DNA]</scope>
    <source>
        <strain evidence="9 10">SM9</strain>
    </source>
</reference>
<dbReference type="GO" id="GO:0005886">
    <property type="term" value="C:plasma membrane"/>
    <property type="evidence" value="ECO:0007669"/>
    <property type="project" value="UniProtKB-SubCell"/>
</dbReference>
<dbReference type="PROSITE" id="PS50850">
    <property type="entry name" value="MFS"/>
    <property type="match status" value="1"/>
</dbReference>
<dbReference type="GO" id="GO:0022857">
    <property type="term" value="F:transmembrane transporter activity"/>
    <property type="evidence" value="ECO:0007669"/>
    <property type="project" value="InterPro"/>
</dbReference>
<evidence type="ECO:0000313" key="10">
    <source>
        <dbReference type="Proteomes" id="UP000067738"/>
    </source>
</evidence>
<keyword evidence="2" id="KW-0813">Transport</keyword>
<accession>A0A0U3DKM9</accession>
<feature type="transmembrane region" description="Helical" evidence="7">
    <location>
        <begin position="306"/>
        <end position="332"/>
    </location>
</feature>
<dbReference type="OrthoDB" id="70784at2157"/>
<sequence>MSKDRESMKGTYFISSISTTSYLVEYGVLSIFTLFLLYVLDFSIPLTSRVYGYYYGFAYLIPILIGYISDKYLNKSTSLTIGFVSMIISQVILWFSASLYDPNNPVRDTIVLNLQNIAYFIGLLFLALGMSFSSLSITHMINSINNESSRLKGFSIYYPILNFGILVGVIITSVVVGNENYELYEWIFFIFTIILIIGLIIFRLGKDKYLVDNDGNPMNDDRPKESIIEESNKLLRNISHESIFKIKNLNFNQRIRLFRDSLTLKEKDRITVFFIFLMIIIFYRIAFSQSSISLVFFINTYVQRDLSFFTIPVQMFSLLNPLFILILGPIFIKVTDKLEKKKIKLGFIKRTILALLVMVLCFTLLTVIGYYIDIDSVDKISLIWIVVFEFFIAVSELLFSIAGYAMVGDLASEKYYSLFFGFFLATKSVAMFLSGFISSRFPPEGTESFIFHMPVHGLMDFFMIFVIMNLFTALVLIIYRKKLIEKMHLEDSNSA</sequence>
<dbReference type="RefSeq" id="WP_083495825.1">
    <property type="nucleotide sequence ID" value="NZ_CP011266.1"/>
</dbReference>
<feature type="transmembrane region" description="Helical" evidence="7">
    <location>
        <begin position="12"/>
        <end position="40"/>
    </location>
</feature>
<feature type="transmembrane region" description="Helical" evidence="7">
    <location>
        <begin position="156"/>
        <end position="177"/>
    </location>
</feature>
<gene>
    <name evidence="9" type="ORF">sm9_0759</name>
</gene>
<keyword evidence="4 7" id="KW-0812">Transmembrane</keyword>
<dbReference type="SUPFAM" id="SSF103473">
    <property type="entry name" value="MFS general substrate transporter"/>
    <property type="match status" value="1"/>
</dbReference>
<feature type="transmembrane region" description="Helical" evidence="7">
    <location>
        <begin position="76"/>
        <end position="97"/>
    </location>
</feature>
<keyword evidence="6 7" id="KW-0472">Membrane</keyword>
<dbReference type="PANTHER" id="PTHR23517">
    <property type="entry name" value="RESISTANCE PROTEIN MDTM, PUTATIVE-RELATED-RELATED"/>
    <property type="match status" value="1"/>
</dbReference>
<evidence type="ECO:0000256" key="7">
    <source>
        <dbReference type="SAM" id="Phobius"/>
    </source>
</evidence>
<feature type="transmembrane region" description="Helical" evidence="7">
    <location>
        <begin position="183"/>
        <end position="202"/>
    </location>
</feature>
<dbReference type="PANTHER" id="PTHR23517:SF15">
    <property type="entry name" value="PROTON-DEPENDENT OLIGOPEPTIDE FAMILY TRANSPORT PROTEIN"/>
    <property type="match status" value="1"/>
</dbReference>
<feature type="transmembrane region" description="Helical" evidence="7">
    <location>
        <begin position="269"/>
        <end position="286"/>
    </location>
</feature>
<dbReference type="InterPro" id="IPR036259">
    <property type="entry name" value="MFS_trans_sf"/>
</dbReference>
<feature type="transmembrane region" description="Helical" evidence="7">
    <location>
        <begin position="352"/>
        <end position="372"/>
    </location>
</feature>
<dbReference type="Pfam" id="PF00854">
    <property type="entry name" value="PTR2"/>
    <property type="match status" value="1"/>
</dbReference>
<feature type="transmembrane region" description="Helical" evidence="7">
    <location>
        <begin position="419"/>
        <end position="441"/>
    </location>
</feature>
<evidence type="ECO:0000259" key="8">
    <source>
        <dbReference type="PROSITE" id="PS50850"/>
    </source>
</evidence>
<proteinExistence type="predicted"/>
<dbReference type="InterPro" id="IPR050171">
    <property type="entry name" value="MFS_Transporters"/>
</dbReference>
<dbReference type="Gene3D" id="1.20.1250.20">
    <property type="entry name" value="MFS general substrate transporter like domains"/>
    <property type="match status" value="2"/>
</dbReference>